<dbReference type="PANTHER" id="PTHR22604">
    <property type="entry name" value="OXIDOREDUCTASES"/>
    <property type="match status" value="1"/>
</dbReference>
<gene>
    <name evidence="6" type="ORF">ACZ87_00630</name>
    <name evidence="5" type="ORF">BBW68_00200</name>
</gene>
<dbReference type="SUPFAM" id="SSF51735">
    <property type="entry name" value="NAD(P)-binding Rossmann-fold domains"/>
    <property type="match status" value="1"/>
</dbReference>
<dbReference type="RefSeq" id="WP_070134571.1">
    <property type="nucleotide sequence ID" value="NZ_LJAM02000028.1"/>
</dbReference>
<dbReference type="PANTHER" id="PTHR22604:SF105">
    <property type="entry name" value="TRANS-1,2-DIHYDROBENZENE-1,2-DIOL DEHYDROGENASE"/>
    <property type="match status" value="1"/>
</dbReference>
<dbReference type="Proteomes" id="UP000243534">
    <property type="component" value="Unassembled WGS sequence"/>
</dbReference>
<evidence type="ECO:0000313" key="6">
    <source>
        <dbReference type="EMBL" id="RAP72539.1"/>
    </source>
</evidence>
<dbReference type="InterPro" id="IPR050984">
    <property type="entry name" value="Gfo/Idh/MocA_domain"/>
</dbReference>
<dbReference type="Proteomes" id="UP000244334">
    <property type="component" value="Unassembled WGS sequence"/>
</dbReference>
<evidence type="ECO:0000256" key="2">
    <source>
        <dbReference type="ARBA" id="ARBA00023002"/>
    </source>
</evidence>
<keyword evidence="2" id="KW-0560">Oxidoreductase</keyword>
<dbReference type="GO" id="GO:0000166">
    <property type="term" value="F:nucleotide binding"/>
    <property type="evidence" value="ECO:0007669"/>
    <property type="project" value="InterPro"/>
</dbReference>
<proteinExistence type="inferred from homology"/>
<evidence type="ECO:0000313" key="8">
    <source>
        <dbReference type="Proteomes" id="UP000244334"/>
    </source>
</evidence>
<feature type="domain" description="Gfo/Idh/MocA-like oxidoreductase N-terminal" evidence="3">
    <location>
        <begin position="7"/>
        <end position="123"/>
    </location>
</feature>
<comment type="caution">
    <text evidence="5">The sequence shown here is derived from an EMBL/GenBank/DDBJ whole genome shotgun (WGS) entry which is preliminary data.</text>
</comment>
<dbReference type="SUPFAM" id="SSF55347">
    <property type="entry name" value="Glyceraldehyde-3-phosphate dehydrogenase-like, C-terminal domain"/>
    <property type="match status" value="1"/>
</dbReference>
<feature type="domain" description="GFO/IDH/MocA-like oxidoreductase" evidence="4">
    <location>
        <begin position="138"/>
        <end position="241"/>
    </location>
</feature>
<name>A0A1E7Z1C2_9GAMM</name>
<reference evidence="6 8" key="2">
    <citation type="submission" date="2018-04" db="EMBL/GenBank/DDBJ databases">
        <title>Genomes of the Obligate Erwinia dacicola and Facultative Enterobacter sp. OLF Endosymbionts of the Olive Fruit fly, Bactrocera oleae.</title>
        <authorList>
            <person name="Estes A.M."/>
            <person name="Hearn D.J."/>
            <person name="Agarwal S."/>
            <person name="Pierson E.A."/>
            <person name="Dunning-Hotopp J.C."/>
        </authorList>
    </citation>
    <scope>NUCLEOTIDE SEQUENCE [LARGE SCALE GENOMIC DNA]</scope>
    <source>
        <strain evidence="6 8">Oroville</strain>
    </source>
</reference>
<dbReference type="EMBL" id="LJAM02000028">
    <property type="protein sequence ID" value="RAP72539.1"/>
    <property type="molecule type" value="Genomic_DNA"/>
</dbReference>
<dbReference type="Pfam" id="PF22725">
    <property type="entry name" value="GFO_IDH_MocA_C3"/>
    <property type="match status" value="1"/>
</dbReference>
<evidence type="ECO:0000256" key="1">
    <source>
        <dbReference type="ARBA" id="ARBA00010928"/>
    </source>
</evidence>
<accession>A0A1E7Z1C2</accession>
<keyword evidence="8" id="KW-1185">Reference proteome</keyword>
<protein>
    <submittedName>
        <fullName evidence="6">Oxidoreductase, NAD-binding Rossmann fold family protein</fullName>
    </submittedName>
</protein>
<dbReference type="InterPro" id="IPR036291">
    <property type="entry name" value="NAD(P)-bd_dom_sf"/>
</dbReference>
<dbReference type="GO" id="GO:0016491">
    <property type="term" value="F:oxidoreductase activity"/>
    <property type="evidence" value="ECO:0007669"/>
    <property type="project" value="UniProtKB-KW"/>
</dbReference>
<evidence type="ECO:0000259" key="3">
    <source>
        <dbReference type="Pfam" id="PF01408"/>
    </source>
</evidence>
<dbReference type="OrthoDB" id="9774191at2"/>
<evidence type="ECO:0000259" key="4">
    <source>
        <dbReference type="Pfam" id="PF22725"/>
    </source>
</evidence>
<dbReference type="EMBL" id="MAYS01000223">
    <property type="protein sequence ID" value="OFC62559.1"/>
    <property type="molecule type" value="Genomic_DNA"/>
</dbReference>
<reference evidence="5 7" key="1">
    <citation type="submission" date="2016-07" db="EMBL/GenBank/DDBJ databases">
        <authorList>
            <person name="Yuval B."/>
        </authorList>
    </citation>
    <scope>NUCLEOTIDE SEQUENCE [LARGE SCALE GENOMIC DNA]</scope>
    <source>
        <strain evidence="5 7">IL</strain>
    </source>
</reference>
<evidence type="ECO:0000313" key="7">
    <source>
        <dbReference type="Proteomes" id="UP000243534"/>
    </source>
</evidence>
<comment type="similarity">
    <text evidence="1">Belongs to the Gfo/Idh/MocA family.</text>
</comment>
<dbReference type="AlphaFoldDB" id="A0A1E7Z1C2"/>
<dbReference type="InterPro" id="IPR055170">
    <property type="entry name" value="GFO_IDH_MocA-like_dom"/>
</dbReference>
<dbReference type="Gene3D" id="3.30.360.10">
    <property type="entry name" value="Dihydrodipicolinate Reductase, domain 2"/>
    <property type="match status" value="1"/>
</dbReference>
<dbReference type="Pfam" id="PF01408">
    <property type="entry name" value="GFO_IDH_MocA"/>
    <property type="match status" value="1"/>
</dbReference>
<dbReference type="Gene3D" id="3.40.50.720">
    <property type="entry name" value="NAD(P)-binding Rossmann-like Domain"/>
    <property type="match status" value="1"/>
</dbReference>
<sequence>MKKGMLTIGLLGATFIAEKAIILPARSRGLVTVRGIAASDYARAQALATRYPPMIAYEDYDSLLRDPAIDIAYISLHNAAHAMMALDAIHAGKHVIVEKPLCLGRREWHAIQQASQTKQVKVIEAVMCAEHPWQSSVSSLISGQRLGTLESVHTTISFSLSALRGYRCRPELGGGAFLDSASYWLQMLQATLPLHPVGIVGHSTFSGPNGVDQEFQASIDLGNGCHAELNCRFSDNYEASHEWRFSHGLVRLHNFLLPATASFPVNLHVTYRNGTREVITHPASYYYEDQLRRIEGYYSADLAEWKNTECHQAQRVSLMEDIYLAALMHKIR</sequence>
<organism evidence="5 7">
    <name type="scientific">Candidatus Erwinia dacicola</name>
    <dbReference type="NCBI Taxonomy" id="252393"/>
    <lineage>
        <taxon>Bacteria</taxon>
        <taxon>Pseudomonadati</taxon>
        <taxon>Pseudomonadota</taxon>
        <taxon>Gammaproteobacteria</taxon>
        <taxon>Enterobacterales</taxon>
        <taxon>Erwiniaceae</taxon>
        <taxon>Erwinia</taxon>
    </lineage>
</organism>
<dbReference type="InterPro" id="IPR000683">
    <property type="entry name" value="Gfo/Idh/MocA-like_OxRdtase_N"/>
</dbReference>
<evidence type="ECO:0000313" key="5">
    <source>
        <dbReference type="EMBL" id="OFC62559.1"/>
    </source>
</evidence>